<evidence type="ECO:0000313" key="1">
    <source>
        <dbReference type="EMBL" id="TID17883.1"/>
    </source>
</evidence>
<proteinExistence type="predicted"/>
<keyword evidence="1" id="KW-0547">Nucleotide-binding</keyword>
<organism evidence="1 2">
    <name type="scientific">Venturia nashicola</name>
    <dbReference type="NCBI Taxonomy" id="86259"/>
    <lineage>
        <taxon>Eukaryota</taxon>
        <taxon>Fungi</taxon>
        <taxon>Dikarya</taxon>
        <taxon>Ascomycota</taxon>
        <taxon>Pezizomycotina</taxon>
        <taxon>Dothideomycetes</taxon>
        <taxon>Pleosporomycetidae</taxon>
        <taxon>Venturiales</taxon>
        <taxon>Venturiaceae</taxon>
        <taxon>Venturia</taxon>
    </lineage>
</organism>
<dbReference type="SUPFAM" id="SSF109854">
    <property type="entry name" value="DinB/YfiT-like putative metalloenzymes"/>
    <property type="match status" value="1"/>
</dbReference>
<evidence type="ECO:0000313" key="2">
    <source>
        <dbReference type="Proteomes" id="UP000298493"/>
    </source>
</evidence>
<keyword evidence="1" id="KW-0347">Helicase</keyword>
<comment type="caution">
    <text evidence="1">The sequence shown here is derived from an EMBL/GenBank/DDBJ whole genome shotgun (WGS) entry which is preliminary data.</text>
</comment>
<keyword evidence="1" id="KW-0067">ATP-binding</keyword>
<accession>A0A4Z1P760</accession>
<dbReference type="PANTHER" id="PTHR36922:SF1">
    <property type="entry name" value="DUF1993 DOMAIN-CONTAINING PROTEIN"/>
    <property type="match status" value="1"/>
</dbReference>
<dbReference type="InterPro" id="IPR034660">
    <property type="entry name" value="DinB/YfiT-like"/>
</dbReference>
<gene>
    <name evidence="1" type="ORF">E6O75_ATG10528</name>
</gene>
<dbReference type="Proteomes" id="UP000298493">
    <property type="component" value="Unassembled WGS sequence"/>
</dbReference>
<dbReference type="AlphaFoldDB" id="A0A4Z1P760"/>
<protein>
    <submittedName>
        <fullName evidence="1">ATP-dependent DNA helicase</fullName>
    </submittedName>
</protein>
<dbReference type="EMBL" id="SNSC02000015">
    <property type="protein sequence ID" value="TID17883.1"/>
    <property type="molecule type" value="Genomic_DNA"/>
</dbReference>
<dbReference type="STRING" id="86259.A0A4Z1P760"/>
<reference evidence="1 2" key="1">
    <citation type="submission" date="2019-04" db="EMBL/GenBank/DDBJ databases">
        <title>High contiguity whole genome sequence and gene annotation resource for two Venturia nashicola isolates.</title>
        <authorList>
            <person name="Prokchorchik M."/>
            <person name="Won K."/>
            <person name="Lee Y."/>
            <person name="Choi E.D."/>
            <person name="Segonzac C."/>
            <person name="Sohn K.H."/>
        </authorList>
    </citation>
    <scope>NUCLEOTIDE SEQUENCE [LARGE SCALE GENOMIC DNA]</scope>
    <source>
        <strain evidence="1 2">PRI2</strain>
    </source>
</reference>
<dbReference type="Pfam" id="PF09351">
    <property type="entry name" value="DUF1993"/>
    <property type="match status" value="1"/>
</dbReference>
<keyword evidence="2" id="KW-1185">Reference proteome</keyword>
<dbReference type="InterPro" id="IPR018531">
    <property type="entry name" value="DUF1993"/>
</dbReference>
<dbReference type="PANTHER" id="PTHR36922">
    <property type="entry name" value="BLL2446 PROTEIN"/>
    <property type="match status" value="1"/>
</dbReference>
<keyword evidence="1" id="KW-0378">Hydrolase</keyword>
<sequence length="192" mass="21270">MVLSWQDAFDILSTQSTTQQTNMPLSLYDTSVPAFIHGLTSLSHILTIAEEYAAESFITEAEIMESRLAPDMHPFQFQIWTVCNTAKNALVRVTGMDELPVADDQTTFHTMQARIKATIGILEGVKRESFDGAEGKEVTMTVAKQAKKFTGLSYLTTFAIPNFYFHIMVAYSILRMTGVPIGKGDYLAGGQK</sequence>
<dbReference type="Gene3D" id="1.20.120.450">
    <property type="entry name" value="dinb family like domain"/>
    <property type="match status" value="1"/>
</dbReference>
<dbReference type="GO" id="GO:0004386">
    <property type="term" value="F:helicase activity"/>
    <property type="evidence" value="ECO:0007669"/>
    <property type="project" value="UniProtKB-KW"/>
</dbReference>
<name>A0A4Z1P760_9PEZI</name>